<evidence type="ECO:0000313" key="1">
    <source>
        <dbReference type="EMBL" id="EAW31631.1"/>
    </source>
</evidence>
<dbReference type="AntiFam" id="ANF00010">
    <property type="entry name" value="tRNA translation"/>
</dbReference>
<proteinExistence type="predicted"/>
<name>A0YCW2_9GAMM</name>
<dbReference type="Proteomes" id="UP000004931">
    <property type="component" value="Unassembled WGS sequence"/>
</dbReference>
<gene>
    <name evidence="1" type="ORF">GP2143_08774</name>
</gene>
<dbReference type="EMBL" id="AAVT01000003">
    <property type="protein sequence ID" value="EAW31631.1"/>
    <property type="molecule type" value="Genomic_DNA"/>
</dbReference>
<reference evidence="1 2" key="1">
    <citation type="journal article" date="2010" name="J. Bacteriol.">
        <title>Genome sequence of the oligotrophic marine Gammaproteobacterium HTCC2143, isolated from the Oregon Coast.</title>
        <authorList>
            <person name="Oh H.M."/>
            <person name="Kang I."/>
            <person name="Ferriera S."/>
            <person name="Giovannoni S.J."/>
            <person name="Cho J.C."/>
        </authorList>
    </citation>
    <scope>NUCLEOTIDE SEQUENCE [LARGE SCALE GENOMIC DNA]</scope>
    <source>
        <strain evidence="1 2">HTCC2143</strain>
    </source>
</reference>
<comment type="caution">
    <text evidence="1">The sequence shown here is derived from an EMBL/GenBank/DDBJ whole genome shotgun (WGS) entry which is preliminary data.</text>
</comment>
<accession>A0YCW2</accession>
<dbReference type="AlphaFoldDB" id="A0YCW2"/>
<evidence type="ECO:0000313" key="2">
    <source>
        <dbReference type="Proteomes" id="UP000004931"/>
    </source>
</evidence>
<sequence length="67" mass="7245">MLKTDICSENHWLCAEKRLTTTHQPFNIRASSTSVGDNSALAQLVEQMTVNHWVAGSSPAGGAIFSK</sequence>
<protein>
    <submittedName>
        <fullName evidence="1">Uncharacterized protein</fullName>
    </submittedName>
</protein>
<organism evidence="1 2">
    <name type="scientific">marine gamma proteobacterium HTCC2143</name>
    <dbReference type="NCBI Taxonomy" id="247633"/>
    <lineage>
        <taxon>Bacteria</taxon>
        <taxon>Pseudomonadati</taxon>
        <taxon>Pseudomonadota</taxon>
        <taxon>Gammaproteobacteria</taxon>
        <taxon>Cellvibrionales</taxon>
        <taxon>Spongiibacteraceae</taxon>
        <taxon>BD1-7 clade</taxon>
    </lineage>
</organism>
<keyword evidence="2" id="KW-1185">Reference proteome</keyword>